<organism evidence="2 3">
    <name type="scientific">Allocoprobacillus halotolerans</name>
    <dbReference type="NCBI Taxonomy" id="2944914"/>
    <lineage>
        <taxon>Bacteria</taxon>
        <taxon>Bacillati</taxon>
        <taxon>Bacillota</taxon>
        <taxon>Erysipelotrichia</taxon>
        <taxon>Erysipelotrichales</taxon>
        <taxon>Erysipelotrichaceae</taxon>
        <taxon>Allocoprobacillus</taxon>
    </lineage>
</organism>
<keyword evidence="1" id="KW-1133">Transmembrane helix</keyword>
<feature type="transmembrane region" description="Helical" evidence="1">
    <location>
        <begin position="67"/>
        <end position="89"/>
    </location>
</feature>
<reference evidence="2" key="1">
    <citation type="submission" date="2022-07" db="EMBL/GenBank/DDBJ databases">
        <title>Faecal culturing of patients with breast cancer.</title>
        <authorList>
            <person name="Teng N.M.Y."/>
            <person name="Kiu R."/>
            <person name="Evans R."/>
            <person name="Baker D.J."/>
            <person name="Zenner C."/>
            <person name="Robinson S.D."/>
            <person name="Hall L.J."/>
        </authorList>
    </citation>
    <scope>NUCLEOTIDE SEQUENCE</scope>
    <source>
        <strain evidence="2">LH1062</strain>
    </source>
</reference>
<keyword evidence="3" id="KW-1185">Reference proteome</keyword>
<protein>
    <submittedName>
        <fullName evidence="2">Uncharacterized protein</fullName>
    </submittedName>
</protein>
<evidence type="ECO:0000313" key="2">
    <source>
        <dbReference type="EMBL" id="UTY40720.1"/>
    </source>
</evidence>
<gene>
    <name evidence="2" type="ORF">NMU03_08185</name>
</gene>
<feature type="transmembrane region" description="Helical" evidence="1">
    <location>
        <begin position="6"/>
        <end position="21"/>
    </location>
</feature>
<name>A0ABY5I6T4_9FIRM</name>
<dbReference type="Proteomes" id="UP001060112">
    <property type="component" value="Chromosome"/>
</dbReference>
<evidence type="ECO:0000256" key="1">
    <source>
        <dbReference type="SAM" id="Phobius"/>
    </source>
</evidence>
<keyword evidence="1" id="KW-0812">Transmembrane</keyword>
<keyword evidence="1" id="KW-0472">Membrane</keyword>
<feature type="transmembrane region" description="Helical" evidence="1">
    <location>
        <begin position="28"/>
        <end position="47"/>
    </location>
</feature>
<evidence type="ECO:0000313" key="3">
    <source>
        <dbReference type="Proteomes" id="UP001060112"/>
    </source>
</evidence>
<dbReference type="EMBL" id="CP101620">
    <property type="protein sequence ID" value="UTY40720.1"/>
    <property type="molecule type" value="Genomic_DNA"/>
</dbReference>
<dbReference type="RefSeq" id="WP_290142184.1">
    <property type="nucleotide sequence ID" value="NZ_CP101620.1"/>
</dbReference>
<accession>A0ABY5I6T4</accession>
<proteinExistence type="predicted"/>
<sequence length="92" mass="10246">MWMITGIISVITTIIALLMAVNQNKKKVYISVTAITFLVITLLLQYNQVNVWVMKEDWSALMDVIPSMNGILCGYTVIILLANGIAMAIKNK</sequence>